<dbReference type="RefSeq" id="WP_397060608.1">
    <property type="nucleotide sequence ID" value="NZ_JBIRYL010000001.1"/>
</dbReference>
<accession>A0ABW7VSP3</accession>
<dbReference type="SUPFAM" id="SSF160904">
    <property type="entry name" value="Jann2411-like"/>
    <property type="match status" value="1"/>
</dbReference>
<keyword evidence="3" id="KW-1185">Reference proteome</keyword>
<evidence type="ECO:0000313" key="2">
    <source>
        <dbReference type="EMBL" id="MFI2229620.1"/>
    </source>
</evidence>
<sequence length="195" mass="21533">MNSAEFPVGEPLALDLVNTRPARGDLLSTPDQLADWLRQQADRMPENPPEHLTAEALRQVQQVRDHISAVLEALLNHRRPPEADLHGLAEAQSAAPAVRHLVWDGAALTATVRRTGTGGTRLAAALAEAAVELLADPAIARLKQCEADDCVLLFIPAHPRRRWCSPQRCGNRVRVARYYDRHHPAKTPETRRVIG</sequence>
<dbReference type="InterPro" id="IPR021005">
    <property type="entry name" value="Znf_CGNR"/>
</dbReference>
<dbReference type="Proteomes" id="UP001611494">
    <property type="component" value="Unassembled WGS sequence"/>
</dbReference>
<reference evidence="2 3" key="1">
    <citation type="submission" date="2024-10" db="EMBL/GenBank/DDBJ databases">
        <title>The Natural Products Discovery Center: Release of the First 8490 Sequenced Strains for Exploring Actinobacteria Biosynthetic Diversity.</title>
        <authorList>
            <person name="Kalkreuter E."/>
            <person name="Kautsar S.A."/>
            <person name="Yang D."/>
            <person name="Bader C.D."/>
            <person name="Teijaro C.N."/>
            <person name="Fluegel L."/>
            <person name="Davis C.M."/>
            <person name="Simpson J.R."/>
            <person name="Lauterbach L."/>
            <person name="Steele A.D."/>
            <person name="Gui C."/>
            <person name="Meng S."/>
            <person name="Li G."/>
            <person name="Viehrig K."/>
            <person name="Ye F."/>
            <person name="Su P."/>
            <person name="Kiefer A.F."/>
            <person name="Nichols A."/>
            <person name="Cepeda A.J."/>
            <person name="Yan W."/>
            <person name="Fan B."/>
            <person name="Jiang Y."/>
            <person name="Adhikari A."/>
            <person name="Zheng C.-J."/>
            <person name="Schuster L."/>
            <person name="Cowan T.M."/>
            <person name="Smanski M.J."/>
            <person name="Chevrette M.G."/>
            <person name="De Carvalho L.P.S."/>
            <person name="Shen B."/>
        </authorList>
    </citation>
    <scope>NUCLEOTIDE SEQUENCE [LARGE SCALE GENOMIC DNA]</scope>
    <source>
        <strain evidence="2 3">NPDC019377</strain>
    </source>
</reference>
<dbReference type="Pfam" id="PF11706">
    <property type="entry name" value="zf-CGNR"/>
    <property type="match status" value="1"/>
</dbReference>
<protein>
    <submittedName>
        <fullName evidence="2">CGNR zinc finger domain-containing protein</fullName>
    </submittedName>
</protein>
<dbReference type="PANTHER" id="PTHR35525">
    <property type="entry name" value="BLL6575 PROTEIN"/>
    <property type="match status" value="1"/>
</dbReference>
<comment type="caution">
    <text evidence="2">The sequence shown here is derived from an EMBL/GenBank/DDBJ whole genome shotgun (WGS) entry which is preliminary data.</text>
</comment>
<dbReference type="InterPro" id="IPR010852">
    <property type="entry name" value="ABATE"/>
</dbReference>
<dbReference type="Pfam" id="PF07336">
    <property type="entry name" value="ABATE"/>
    <property type="match status" value="1"/>
</dbReference>
<dbReference type="Gene3D" id="1.10.3300.10">
    <property type="entry name" value="Jann2411-like domain"/>
    <property type="match status" value="1"/>
</dbReference>
<dbReference type="EMBL" id="JBIRYL010000001">
    <property type="protein sequence ID" value="MFI2229620.1"/>
    <property type="molecule type" value="Genomic_DNA"/>
</dbReference>
<evidence type="ECO:0000259" key="1">
    <source>
        <dbReference type="Pfam" id="PF11706"/>
    </source>
</evidence>
<gene>
    <name evidence="2" type="ORF">ACH49Z_07190</name>
</gene>
<name>A0ABW7VSP3_9NOCA</name>
<proteinExistence type="predicted"/>
<dbReference type="PANTHER" id="PTHR35525:SF3">
    <property type="entry name" value="BLL6575 PROTEIN"/>
    <property type="match status" value="1"/>
</dbReference>
<organism evidence="2 3">
    <name type="scientific">Nocardia testacea</name>
    <dbReference type="NCBI Taxonomy" id="248551"/>
    <lineage>
        <taxon>Bacteria</taxon>
        <taxon>Bacillati</taxon>
        <taxon>Actinomycetota</taxon>
        <taxon>Actinomycetes</taxon>
        <taxon>Mycobacteriales</taxon>
        <taxon>Nocardiaceae</taxon>
        <taxon>Nocardia</taxon>
    </lineage>
</organism>
<dbReference type="InterPro" id="IPR023286">
    <property type="entry name" value="ABATE_dom_sf"/>
</dbReference>
<evidence type="ECO:0000313" key="3">
    <source>
        <dbReference type="Proteomes" id="UP001611494"/>
    </source>
</evidence>
<feature type="domain" description="Zinc finger CGNR" evidence="1">
    <location>
        <begin position="141"/>
        <end position="182"/>
    </location>
</feature>